<sequence>MENPSSELLEKLQSIVERQKPDARFVIMAPMLGLDTQSFDRLATSWLQQGGPGFLVDGIPFRKVIDGQFYIQRLTVRRLA</sequence>
<name>A0A923KMD8_9BURK</name>
<dbReference type="Proteomes" id="UP000627446">
    <property type="component" value="Unassembled WGS sequence"/>
</dbReference>
<dbReference type="RefSeq" id="WP_186917474.1">
    <property type="nucleotide sequence ID" value="NZ_JACOFZ010000007.1"/>
</dbReference>
<gene>
    <name evidence="1" type="ORF">H8K36_15425</name>
</gene>
<keyword evidence="2" id="KW-1185">Reference proteome</keyword>
<accession>A0A923KMD8</accession>
<organism evidence="1 2">
    <name type="scientific">Undibacterium nitidum</name>
    <dbReference type="NCBI Taxonomy" id="2762298"/>
    <lineage>
        <taxon>Bacteria</taxon>
        <taxon>Pseudomonadati</taxon>
        <taxon>Pseudomonadota</taxon>
        <taxon>Betaproteobacteria</taxon>
        <taxon>Burkholderiales</taxon>
        <taxon>Oxalobacteraceae</taxon>
        <taxon>Undibacterium</taxon>
    </lineage>
</organism>
<comment type="caution">
    <text evidence="1">The sequence shown here is derived from an EMBL/GenBank/DDBJ whole genome shotgun (WGS) entry which is preliminary data.</text>
</comment>
<dbReference type="EMBL" id="JACOFZ010000007">
    <property type="protein sequence ID" value="MBC3882780.1"/>
    <property type="molecule type" value="Genomic_DNA"/>
</dbReference>
<protein>
    <submittedName>
        <fullName evidence="1">Uncharacterized protein</fullName>
    </submittedName>
</protein>
<evidence type="ECO:0000313" key="1">
    <source>
        <dbReference type="EMBL" id="MBC3882780.1"/>
    </source>
</evidence>
<evidence type="ECO:0000313" key="2">
    <source>
        <dbReference type="Proteomes" id="UP000627446"/>
    </source>
</evidence>
<proteinExistence type="predicted"/>
<reference evidence="1" key="1">
    <citation type="submission" date="2020-08" db="EMBL/GenBank/DDBJ databases">
        <title>Novel species isolated from subtropical streams in China.</title>
        <authorList>
            <person name="Lu H."/>
        </authorList>
    </citation>
    <scope>NUCLEOTIDE SEQUENCE</scope>
    <source>
        <strain evidence="1">LX22W</strain>
    </source>
</reference>
<dbReference type="AlphaFoldDB" id="A0A923KMD8"/>